<dbReference type="AlphaFoldDB" id="A0AAV0F878"/>
<keyword evidence="6" id="KW-0833">Ubl conjugation pathway</keyword>
<feature type="domain" description="RING-type" evidence="10">
    <location>
        <begin position="95"/>
        <end position="136"/>
    </location>
</feature>
<feature type="region of interest" description="Disordered" evidence="9">
    <location>
        <begin position="168"/>
        <end position="187"/>
    </location>
</feature>
<dbReference type="EMBL" id="CAMAPF010000679">
    <property type="protein sequence ID" value="CAH9118039.1"/>
    <property type="molecule type" value="Genomic_DNA"/>
</dbReference>
<evidence type="ECO:0000313" key="13">
    <source>
        <dbReference type="Proteomes" id="UP001152523"/>
    </source>
</evidence>
<comment type="caution">
    <text evidence="12">The sequence shown here is derived from an EMBL/GenBank/DDBJ whole genome shotgun (WGS) entry which is preliminary data.</text>
</comment>
<evidence type="ECO:0000256" key="8">
    <source>
        <dbReference type="PROSITE-ProRule" id="PRU00175"/>
    </source>
</evidence>
<evidence type="ECO:0000256" key="2">
    <source>
        <dbReference type="ARBA" id="ARBA00012483"/>
    </source>
</evidence>
<dbReference type="PANTHER" id="PTHR15710">
    <property type="entry name" value="E3 UBIQUITIN-PROTEIN LIGASE PRAJA"/>
    <property type="match status" value="1"/>
</dbReference>
<dbReference type="Gene3D" id="3.30.40.10">
    <property type="entry name" value="Zinc/RING finger domain, C3HC4 (zinc finger)"/>
    <property type="match status" value="1"/>
</dbReference>
<dbReference type="PROSITE" id="PS50089">
    <property type="entry name" value="ZF_RING_2"/>
    <property type="match status" value="1"/>
</dbReference>
<dbReference type="GO" id="GO:0008270">
    <property type="term" value="F:zinc ion binding"/>
    <property type="evidence" value="ECO:0007669"/>
    <property type="project" value="UniProtKB-KW"/>
</dbReference>
<keyword evidence="4" id="KW-0479">Metal-binding</keyword>
<keyword evidence="13" id="KW-1185">Reference proteome</keyword>
<evidence type="ECO:0000256" key="3">
    <source>
        <dbReference type="ARBA" id="ARBA00022679"/>
    </source>
</evidence>
<dbReference type="GO" id="GO:0061630">
    <property type="term" value="F:ubiquitin protein ligase activity"/>
    <property type="evidence" value="ECO:0007669"/>
    <property type="project" value="UniProtKB-EC"/>
</dbReference>
<proteinExistence type="predicted"/>
<reference evidence="12" key="1">
    <citation type="submission" date="2022-07" db="EMBL/GenBank/DDBJ databases">
        <authorList>
            <person name="Macas J."/>
            <person name="Novak P."/>
            <person name="Neumann P."/>
        </authorList>
    </citation>
    <scope>NUCLEOTIDE SEQUENCE</scope>
</reference>
<evidence type="ECO:0000256" key="4">
    <source>
        <dbReference type="ARBA" id="ARBA00022723"/>
    </source>
</evidence>
<evidence type="ECO:0000256" key="7">
    <source>
        <dbReference type="ARBA" id="ARBA00022833"/>
    </source>
</evidence>
<organism evidence="12 13">
    <name type="scientific">Cuscuta epithymum</name>
    <dbReference type="NCBI Taxonomy" id="186058"/>
    <lineage>
        <taxon>Eukaryota</taxon>
        <taxon>Viridiplantae</taxon>
        <taxon>Streptophyta</taxon>
        <taxon>Embryophyta</taxon>
        <taxon>Tracheophyta</taxon>
        <taxon>Spermatophyta</taxon>
        <taxon>Magnoliopsida</taxon>
        <taxon>eudicotyledons</taxon>
        <taxon>Gunneridae</taxon>
        <taxon>Pentapetalae</taxon>
        <taxon>asterids</taxon>
        <taxon>lamiids</taxon>
        <taxon>Solanales</taxon>
        <taxon>Convolvulaceae</taxon>
        <taxon>Cuscuteae</taxon>
        <taxon>Cuscuta</taxon>
        <taxon>Cuscuta subgen. Cuscuta</taxon>
    </lineage>
</organism>
<dbReference type="SUPFAM" id="SSF57850">
    <property type="entry name" value="RING/U-box"/>
    <property type="match status" value="1"/>
</dbReference>
<keyword evidence="7" id="KW-0862">Zinc</keyword>
<dbReference type="GO" id="GO:0005737">
    <property type="term" value="C:cytoplasm"/>
    <property type="evidence" value="ECO:0007669"/>
    <property type="project" value="TreeGrafter"/>
</dbReference>
<dbReference type="EMBL" id="CAMAPF010000966">
    <property type="protein sequence ID" value="CAH9131616.1"/>
    <property type="molecule type" value="Genomic_DNA"/>
</dbReference>
<dbReference type="SMART" id="SM00184">
    <property type="entry name" value="RING"/>
    <property type="match status" value="1"/>
</dbReference>
<evidence type="ECO:0000256" key="5">
    <source>
        <dbReference type="ARBA" id="ARBA00022771"/>
    </source>
</evidence>
<evidence type="ECO:0000259" key="10">
    <source>
        <dbReference type="PROSITE" id="PS50089"/>
    </source>
</evidence>
<dbReference type="FunFam" id="3.30.40.10:FF:000127">
    <property type="entry name" value="E3 ubiquitin-protein ligase RNF181"/>
    <property type="match status" value="1"/>
</dbReference>
<name>A0AAV0F878_9ASTE</name>
<protein>
    <recommendedName>
        <fullName evidence="2">RING-type E3 ubiquitin transferase</fullName>
        <ecNumber evidence="2">2.3.2.27</ecNumber>
    </recommendedName>
</protein>
<sequence length="187" mass="20422">MASEAEDSANMEFSFLLPFLLDFPTPDQVQEYLTSSPDSPGRIILINPVTRGVLIINAVPGDLFSKDGHPPASKASIDALRSVEVSGEEGEKPECVICLEELAIGGVAKEMPCQHRYHKDCIEKWLGIHGSCPVCRYEMPPEVEKKEKNSDVVRRGGVVVGFTVSHRIGGDVGRSVPDESDEEEEEA</sequence>
<evidence type="ECO:0000313" key="11">
    <source>
        <dbReference type="EMBL" id="CAH9118039.1"/>
    </source>
</evidence>
<evidence type="ECO:0000313" key="12">
    <source>
        <dbReference type="EMBL" id="CAH9131616.1"/>
    </source>
</evidence>
<dbReference type="InterPro" id="IPR013083">
    <property type="entry name" value="Znf_RING/FYVE/PHD"/>
</dbReference>
<dbReference type="EC" id="2.3.2.27" evidence="2"/>
<dbReference type="InterPro" id="IPR001841">
    <property type="entry name" value="Znf_RING"/>
</dbReference>
<comment type="catalytic activity">
    <reaction evidence="1">
        <text>S-ubiquitinyl-[E2 ubiquitin-conjugating enzyme]-L-cysteine + [acceptor protein]-L-lysine = [E2 ubiquitin-conjugating enzyme]-L-cysteine + N(6)-ubiquitinyl-[acceptor protein]-L-lysine.</text>
        <dbReference type="EC" id="2.3.2.27"/>
    </reaction>
</comment>
<evidence type="ECO:0000256" key="1">
    <source>
        <dbReference type="ARBA" id="ARBA00000900"/>
    </source>
</evidence>
<evidence type="ECO:0000256" key="9">
    <source>
        <dbReference type="SAM" id="MobiDB-lite"/>
    </source>
</evidence>
<dbReference type="Proteomes" id="UP001152523">
    <property type="component" value="Unassembled WGS sequence"/>
</dbReference>
<feature type="compositionally biased region" description="Acidic residues" evidence="9">
    <location>
        <begin position="178"/>
        <end position="187"/>
    </location>
</feature>
<dbReference type="Pfam" id="PF13639">
    <property type="entry name" value="zf-RING_2"/>
    <property type="match status" value="1"/>
</dbReference>
<dbReference type="GO" id="GO:0016567">
    <property type="term" value="P:protein ubiquitination"/>
    <property type="evidence" value="ECO:0007669"/>
    <property type="project" value="UniProtKB-ARBA"/>
</dbReference>
<evidence type="ECO:0000256" key="6">
    <source>
        <dbReference type="ARBA" id="ARBA00022786"/>
    </source>
</evidence>
<keyword evidence="3" id="KW-0808">Transferase</keyword>
<keyword evidence="5 8" id="KW-0863">Zinc-finger</keyword>
<dbReference type="PANTHER" id="PTHR15710:SF132">
    <property type="entry name" value="E3 UBIQUITIN-PROTEIN LIGASE MPSR1"/>
    <property type="match status" value="1"/>
</dbReference>
<accession>A0AAV0F878</accession>
<gene>
    <name evidence="11" type="ORF">CEPIT_LOCUS22122</name>
    <name evidence="12" type="ORF">CEPIT_LOCUS31527</name>
</gene>